<dbReference type="EMBL" id="UGYZ01000002">
    <property type="protein sequence ID" value="SUJ10836.1"/>
    <property type="molecule type" value="Genomic_DNA"/>
</dbReference>
<evidence type="ECO:0000313" key="2">
    <source>
        <dbReference type="Proteomes" id="UP000254519"/>
    </source>
</evidence>
<keyword evidence="2" id="KW-1185">Reference proteome</keyword>
<gene>
    <name evidence="1" type="ORF">NCTC4822_02050</name>
</gene>
<sequence>MYIHLNKQVIQELSKNNIVHFISLWDTTENVLNFYSKQPNLYTSYKEEDCPVLPQHTPVKVFVVNDIDALKEDCSIQPSNYSSALKIL</sequence>
<protein>
    <submittedName>
        <fullName evidence="1">Uncharacterized protein</fullName>
    </submittedName>
</protein>
<name>A0A380C1A5_SPOPA</name>
<evidence type="ECO:0000313" key="1">
    <source>
        <dbReference type="EMBL" id="SUJ10836.1"/>
    </source>
</evidence>
<proteinExistence type="predicted"/>
<organism evidence="1 2">
    <name type="scientific">Sporosarcina pasteurii</name>
    <name type="common">Bacillus pasteurii</name>
    <dbReference type="NCBI Taxonomy" id="1474"/>
    <lineage>
        <taxon>Bacteria</taxon>
        <taxon>Bacillati</taxon>
        <taxon>Bacillota</taxon>
        <taxon>Bacilli</taxon>
        <taxon>Bacillales</taxon>
        <taxon>Caryophanaceae</taxon>
        <taxon>Sporosarcina</taxon>
    </lineage>
</organism>
<dbReference type="AlphaFoldDB" id="A0A380C1A5"/>
<reference evidence="1 2" key="1">
    <citation type="submission" date="2018-06" db="EMBL/GenBank/DDBJ databases">
        <authorList>
            <consortium name="Pathogen Informatics"/>
            <person name="Doyle S."/>
        </authorList>
    </citation>
    <scope>NUCLEOTIDE SEQUENCE [LARGE SCALE GENOMIC DNA]</scope>
    <source>
        <strain evidence="2">ATCC 11859 / DSM 33 / NCIB 8841 / NCTC 4822</strain>
    </source>
</reference>
<dbReference type="Proteomes" id="UP000254519">
    <property type="component" value="Unassembled WGS sequence"/>
</dbReference>
<accession>A0A380C1A5</accession>